<dbReference type="InterPro" id="IPR003018">
    <property type="entry name" value="GAF"/>
</dbReference>
<dbReference type="InterPro" id="IPR000014">
    <property type="entry name" value="PAS"/>
</dbReference>
<evidence type="ECO:0000256" key="6">
    <source>
        <dbReference type="ARBA" id="ARBA00023012"/>
    </source>
</evidence>
<dbReference type="SMART" id="SM00448">
    <property type="entry name" value="REC"/>
    <property type="match status" value="1"/>
</dbReference>
<evidence type="ECO:0000259" key="9">
    <source>
        <dbReference type="PROSITE" id="PS50109"/>
    </source>
</evidence>
<dbReference type="InterPro" id="IPR003594">
    <property type="entry name" value="HATPase_dom"/>
</dbReference>
<dbReference type="PROSITE" id="PS50110">
    <property type="entry name" value="RESPONSE_REGULATORY"/>
    <property type="match status" value="1"/>
</dbReference>
<evidence type="ECO:0000256" key="5">
    <source>
        <dbReference type="ARBA" id="ARBA00022777"/>
    </source>
</evidence>
<evidence type="ECO:0000256" key="1">
    <source>
        <dbReference type="ARBA" id="ARBA00000085"/>
    </source>
</evidence>
<comment type="catalytic activity">
    <reaction evidence="1">
        <text>ATP + protein L-histidine = ADP + protein N-phospho-L-histidine.</text>
        <dbReference type="EC" id="2.7.13.3"/>
    </reaction>
</comment>
<dbReference type="InterPro" id="IPR001610">
    <property type="entry name" value="PAC"/>
</dbReference>
<dbReference type="Pfam" id="PF13426">
    <property type="entry name" value="PAS_9"/>
    <property type="match status" value="2"/>
</dbReference>
<keyword evidence="4" id="KW-0808">Transferase</keyword>
<dbReference type="CDD" id="cd17546">
    <property type="entry name" value="REC_hyHK_CKI1_RcsC-like"/>
    <property type="match status" value="1"/>
</dbReference>
<dbReference type="Pfam" id="PF02518">
    <property type="entry name" value="HATPase_c"/>
    <property type="match status" value="1"/>
</dbReference>
<reference evidence="13 14" key="1">
    <citation type="submission" date="2024-04" db="EMBL/GenBank/DDBJ databases">
        <title>New Clade of Flavobacterium.</title>
        <authorList>
            <person name="Matos L."/>
            <person name="Proenca D.N."/>
            <person name="Fransisco R.M."/>
            <person name="Chung A.P."/>
            <person name="Maccario L."/>
            <person name="Sorensen S.J."/>
            <person name="Morais P.V."/>
        </authorList>
    </citation>
    <scope>NUCLEOTIDE SEQUENCE [LARGE SCALE GENOMIC DNA]</scope>
    <source>
        <strain evidence="13 14">FZUC8N2.13</strain>
    </source>
</reference>
<dbReference type="InterPro" id="IPR035965">
    <property type="entry name" value="PAS-like_dom_sf"/>
</dbReference>
<dbReference type="Gene3D" id="3.30.450.20">
    <property type="entry name" value="PAS domain"/>
    <property type="match status" value="3"/>
</dbReference>
<dbReference type="RefSeq" id="WP_373406568.1">
    <property type="nucleotide sequence ID" value="NZ_JBCFQL010000009.1"/>
</dbReference>
<dbReference type="EC" id="2.7.13.3" evidence="2"/>
<dbReference type="InterPro" id="IPR036097">
    <property type="entry name" value="HisK_dim/P_sf"/>
</dbReference>
<dbReference type="InterPro" id="IPR000700">
    <property type="entry name" value="PAS-assoc_C"/>
</dbReference>
<dbReference type="EMBL" id="JBCFQL010000009">
    <property type="protein sequence ID" value="MFA9191587.1"/>
    <property type="molecule type" value="Genomic_DNA"/>
</dbReference>
<keyword evidence="3 7" id="KW-0597">Phosphoprotein</keyword>
<dbReference type="InterPro" id="IPR013655">
    <property type="entry name" value="PAS_fold_3"/>
</dbReference>
<feature type="domain" description="PAS" evidence="11">
    <location>
        <begin position="801"/>
        <end position="862"/>
    </location>
</feature>
<dbReference type="InterPro" id="IPR003661">
    <property type="entry name" value="HisK_dim/P_dom"/>
</dbReference>
<dbReference type="Gene3D" id="3.30.565.10">
    <property type="entry name" value="Histidine kinase-like ATPase, C-terminal domain"/>
    <property type="match status" value="1"/>
</dbReference>
<dbReference type="Pfam" id="PF08447">
    <property type="entry name" value="PAS_3"/>
    <property type="match status" value="1"/>
</dbReference>
<dbReference type="NCBIfam" id="TIGR00229">
    <property type="entry name" value="sensory_box"/>
    <property type="match status" value="2"/>
</dbReference>
<dbReference type="InterPro" id="IPR004358">
    <property type="entry name" value="Sig_transdc_His_kin-like_C"/>
</dbReference>
<evidence type="ECO:0000256" key="8">
    <source>
        <dbReference type="SAM" id="Phobius"/>
    </source>
</evidence>
<evidence type="ECO:0000259" key="10">
    <source>
        <dbReference type="PROSITE" id="PS50110"/>
    </source>
</evidence>
<dbReference type="SMART" id="SM00388">
    <property type="entry name" value="HisKA"/>
    <property type="match status" value="1"/>
</dbReference>
<gene>
    <name evidence="13" type="ORF">AAGV28_09430</name>
</gene>
<feature type="transmembrane region" description="Helical" evidence="8">
    <location>
        <begin position="54"/>
        <end position="75"/>
    </location>
</feature>
<keyword evidence="8" id="KW-0812">Transmembrane</keyword>
<dbReference type="SMART" id="SM00065">
    <property type="entry name" value="GAF"/>
    <property type="match status" value="1"/>
</dbReference>
<dbReference type="PANTHER" id="PTHR45339">
    <property type="entry name" value="HYBRID SIGNAL TRANSDUCTION HISTIDINE KINASE J"/>
    <property type="match status" value="1"/>
</dbReference>
<feature type="transmembrane region" description="Helical" evidence="8">
    <location>
        <begin position="137"/>
        <end position="153"/>
    </location>
</feature>
<dbReference type="Gene3D" id="1.10.287.130">
    <property type="match status" value="1"/>
</dbReference>
<feature type="domain" description="PAS" evidence="11">
    <location>
        <begin position="321"/>
        <end position="391"/>
    </location>
</feature>
<evidence type="ECO:0000256" key="2">
    <source>
        <dbReference type="ARBA" id="ARBA00012438"/>
    </source>
</evidence>
<keyword evidence="8" id="KW-0472">Membrane</keyword>
<feature type="domain" description="PAC" evidence="12">
    <location>
        <begin position="878"/>
        <end position="929"/>
    </location>
</feature>
<feature type="modified residue" description="4-aspartylphosphate" evidence="7">
    <location>
        <position position="1252"/>
    </location>
</feature>
<evidence type="ECO:0000313" key="13">
    <source>
        <dbReference type="EMBL" id="MFA9191587.1"/>
    </source>
</evidence>
<feature type="transmembrane region" description="Helical" evidence="8">
    <location>
        <begin position="159"/>
        <end position="176"/>
    </location>
</feature>
<dbReference type="Gene3D" id="3.30.450.40">
    <property type="match status" value="2"/>
</dbReference>
<keyword evidence="6" id="KW-0902">Two-component regulatory system</keyword>
<dbReference type="Pfam" id="PF00512">
    <property type="entry name" value="HisKA"/>
    <property type="match status" value="1"/>
</dbReference>
<dbReference type="Pfam" id="PF00072">
    <property type="entry name" value="Response_reg"/>
    <property type="match status" value="1"/>
</dbReference>
<feature type="transmembrane region" description="Helical" evidence="8">
    <location>
        <begin position="82"/>
        <end position="101"/>
    </location>
</feature>
<organism evidence="13 14">
    <name type="scientific">Flavobacterium zubiriense</name>
    <dbReference type="NCBI Taxonomy" id="3138075"/>
    <lineage>
        <taxon>Bacteria</taxon>
        <taxon>Pseudomonadati</taxon>
        <taxon>Bacteroidota</taxon>
        <taxon>Flavobacteriia</taxon>
        <taxon>Flavobacteriales</taxon>
        <taxon>Flavobacteriaceae</taxon>
        <taxon>Flavobacterium</taxon>
    </lineage>
</organism>
<evidence type="ECO:0000256" key="3">
    <source>
        <dbReference type="ARBA" id="ARBA00022553"/>
    </source>
</evidence>
<dbReference type="SUPFAM" id="SSF55781">
    <property type="entry name" value="GAF domain-like"/>
    <property type="match status" value="2"/>
</dbReference>
<feature type="domain" description="Response regulatory" evidence="10">
    <location>
        <begin position="1201"/>
        <end position="1319"/>
    </location>
</feature>
<keyword evidence="8" id="KW-1133">Transmembrane helix</keyword>
<dbReference type="InterPro" id="IPR005467">
    <property type="entry name" value="His_kinase_dom"/>
</dbReference>
<dbReference type="PROSITE" id="PS50109">
    <property type="entry name" value="HIS_KIN"/>
    <property type="match status" value="1"/>
</dbReference>
<evidence type="ECO:0000313" key="14">
    <source>
        <dbReference type="Proteomes" id="UP001574169"/>
    </source>
</evidence>
<dbReference type="PROSITE" id="PS50112">
    <property type="entry name" value="PAS"/>
    <property type="match status" value="3"/>
</dbReference>
<dbReference type="InterPro" id="IPR001789">
    <property type="entry name" value="Sig_transdc_resp-reg_receiver"/>
</dbReference>
<comment type="caution">
    <text evidence="13">The sequence shown here is derived from an EMBL/GenBank/DDBJ whole genome shotgun (WGS) entry which is preliminary data.</text>
</comment>
<dbReference type="Pfam" id="PF01590">
    <property type="entry name" value="GAF"/>
    <property type="match status" value="1"/>
</dbReference>
<dbReference type="SMART" id="SM00387">
    <property type="entry name" value="HATPase_c"/>
    <property type="match status" value="1"/>
</dbReference>
<proteinExistence type="predicted"/>
<feature type="domain" description="Histidine kinase" evidence="9">
    <location>
        <begin position="946"/>
        <end position="1168"/>
    </location>
</feature>
<protein>
    <recommendedName>
        <fullName evidence="2">histidine kinase</fullName>
        <ecNumber evidence="2">2.7.13.3</ecNumber>
    </recommendedName>
</protein>
<dbReference type="SMART" id="SM00086">
    <property type="entry name" value="PAC"/>
    <property type="match status" value="3"/>
</dbReference>
<dbReference type="SUPFAM" id="SSF52172">
    <property type="entry name" value="CheY-like"/>
    <property type="match status" value="1"/>
</dbReference>
<dbReference type="InterPro" id="IPR029016">
    <property type="entry name" value="GAF-like_dom_sf"/>
</dbReference>
<dbReference type="PANTHER" id="PTHR45339:SF1">
    <property type="entry name" value="HYBRID SIGNAL TRANSDUCTION HISTIDINE KINASE J"/>
    <property type="match status" value="1"/>
</dbReference>
<name>A0ABV4TE04_9FLAO</name>
<evidence type="ECO:0000259" key="11">
    <source>
        <dbReference type="PROSITE" id="PS50112"/>
    </source>
</evidence>
<dbReference type="CDD" id="cd00130">
    <property type="entry name" value="PAS"/>
    <property type="match status" value="2"/>
</dbReference>
<dbReference type="SUPFAM" id="SSF47384">
    <property type="entry name" value="Homodimeric domain of signal transducing histidine kinase"/>
    <property type="match status" value="1"/>
</dbReference>
<dbReference type="CDD" id="cd00082">
    <property type="entry name" value="HisKA"/>
    <property type="match status" value="1"/>
</dbReference>
<dbReference type="SUPFAM" id="SSF55785">
    <property type="entry name" value="PYP-like sensor domain (PAS domain)"/>
    <property type="match status" value="3"/>
</dbReference>
<feature type="transmembrane region" description="Helical" evidence="8">
    <location>
        <begin position="9"/>
        <end position="27"/>
    </location>
</feature>
<evidence type="ECO:0000259" key="12">
    <source>
        <dbReference type="PROSITE" id="PS50113"/>
    </source>
</evidence>
<dbReference type="InterPro" id="IPR036890">
    <property type="entry name" value="HATPase_C_sf"/>
</dbReference>
<dbReference type="SUPFAM" id="SSF55874">
    <property type="entry name" value="ATPase domain of HSP90 chaperone/DNA topoisomerase II/histidine kinase"/>
    <property type="match status" value="1"/>
</dbReference>
<keyword evidence="5" id="KW-0418">Kinase</keyword>
<dbReference type="SMART" id="SM00091">
    <property type="entry name" value="PAS"/>
    <property type="match status" value="3"/>
</dbReference>
<feature type="domain" description="PAS" evidence="11">
    <location>
        <begin position="217"/>
        <end position="255"/>
    </location>
</feature>
<evidence type="ECO:0000256" key="4">
    <source>
        <dbReference type="ARBA" id="ARBA00022679"/>
    </source>
</evidence>
<dbReference type="PROSITE" id="PS50113">
    <property type="entry name" value="PAC"/>
    <property type="match status" value="2"/>
</dbReference>
<dbReference type="CDD" id="cd16922">
    <property type="entry name" value="HATPase_EvgS-ArcB-TorS-like"/>
    <property type="match status" value="1"/>
</dbReference>
<sequence>MNQLPIDKNLYRTIVPFVFLIIFLLIYKFHKVKYALGNKFVKDFTRQNSENKEYQLHFLFLGLIVLILELTFEFFKIRTKSLLFTNLIISFVLIGIAYISTKSNFVYKNIKKIFRIVFCIAFLQVCRNLVELSDDNIPFLSFLLFVYFSFNILKPAKLYWLFALFSLGYLIAISLLKLAPLDRITVVFNYTLIVVFINYIRHMSIQEINAKFHFNNQIINKGNSLIMAKNKKNKIVFCSENVESILGYTVNEIMDYGYYKLTENPKATSSESFESQINDKVFVRKLKCKNGEFKFIQWKNKQFSDNLIIGIGQDITNEIHIQNQYKNLIQNAQDFIYEVNLDGNIVFINNYTVKTLGYTKRELLNQHYSRFIREDYIKSLSRFYNSNQENDLEFPQLEIPLLKKNGETIWVAQKVMISHNDLGKITGYSSIARDITFIKNIEIEKQKRDQKNKKFTESLKNFTAKSYSTEETLETKLKLILESTTKTIEANRVSYWEYLDDAINCHQLYDLKTNEFSNGCILTKALYPNYFKSIENKTPLVASDVKTNPITKELYTDYLEKHNIYSMIDTPVFINGELIGILCIESTYTIKQWDNEDINFARSIADSITIAFESKRRLEVEQKLTYKSDLLSAMNLCTERFLNVKNIDKVFSDVLIIIGKATKSYRSFYYQNHAADNTISQKYRWTEGNEELTALNPSLQNLPYSFFEELLPPLLENKIYRTTLSQVENLSLKRKLKALEAASVIIFPIFVKNKFHGFLGLNDLNEDRIWADDEIRILQTLTMNIGSSIERIETEIAVNESEEKFRLLANNIPGTVYLSEYDEDFTKIYLNDEIEKLTGYPKEDFLEKRIRFKDLIHPDDLEKTLIKSSAKLSKLEAFHISYRILNKKGEIVWIDEFIDTVVNNGEIKYIEGIMLDISKRKDVEKAIKAKEYAETANKAKSEFLANMSHEIRTPLNGIIGFTDLLMKTKLDHIQEKHMITVNQSAHTLLEIVNDILDFSKIEAGKLELYIEKQEVKELMTQVVDLIQFEANQKNLTLELNIENEVPYYFWIDIVRIKQILINLLSNAVKFTEQGSVKLSVSIKEKISDTQTIIRFSVVDSGIGILEQNQKKIFKAFSQEDNSTTKKFGGTGLGLTISNKLLNLMNSQLKLKSDVGKGSCFYFDIDLKTNNQLLDSTLNVKPAITIENPSILEINPNLQNTKFLLVEDNKINMLLLKTIIKNSVPKAIIFEATNGLEAVNEFENILPDIIFMDIQMPVMNGYEATQAIRKLNAGKNVPIIAITAGTEKEEKNKCIEMDMNDYISKPIVKGIIEKTLIKWVK</sequence>
<feature type="transmembrane region" description="Helical" evidence="8">
    <location>
        <begin position="183"/>
        <end position="200"/>
    </location>
</feature>
<dbReference type="Proteomes" id="UP001574169">
    <property type="component" value="Unassembled WGS sequence"/>
</dbReference>
<dbReference type="Gene3D" id="3.40.50.2300">
    <property type="match status" value="1"/>
</dbReference>
<accession>A0ABV4TE04</accession>
<dbReference type="InterPro" id="IPR011006">
    <property type="entry name" value="CheY-like_superfamily"/>
</dbReference>
<dbReference type="PRINTS" id="PR00344">
    <property type="entry name" value="BCTRLSENSOR"/>
</dbReference>
<keyword evidence="14" id="KW-1185">Reference proteome</keyword>
<feature type="domain" description="PAC" evidence="12">
    <location>
        <begin position="395"/>
        <end position="447"/>
    </location>
</feature>
<evidence type="ECO:0000256" key="7">
    <source>
        <dbReference type="PROSITE-ProRule" id="PRU00169"/>
    </source>
</evidence>